<organism evidence="1">
    <name type="scientific">bioreactor metagenome</name>
    <dbReference type="NCBI Taxonomy" id="1076179"/>
    <lineage>
        <taxon>unclassified sequences</taxon>
        <taxon>metagenomes</taxon>
        <taxon>ecological metagenomes</taxon>
    </lineage>
</organism>
<dbReference type="EMBL" id="VSSQ01105711">
    <property type="protein sequence ID" value="MPN45659.1"/>
    <property type="molecule type" value="Genomic_DNA"/>
</dbReference>
<reference evidence="1" key="1">
    <citation type="submission" date="2019-08" db="EMBL/GenBank/DDBJ databases">
        <authorList>
            <person name="Kucharzyk K."/>
            <person name="Murdoch R.W."/>
            <person name="Higgins S."/>
            <person name="Loffler F."/>
        </authorList>
    </citation>
    <scope>NUCLEOTIDE SEQUENCE</scope>
</reference>
<name>A0A645I5E3_9ZZZZ</name>
<accession>A0A645I5E3</accession>
<dbReference type="InterPro" id="IPR029052">
    <property type="entry name" value="Metallo-depent_PP-like"/>
</dbReference>
<gene>
    <name evidence="1" type="ORF">SDC9_193228</name>
</gene>
<evidence type="ECO:0000313" key="1">
    <source>
        <dbReference type="EMBL" id="MPN45659.1"/>
    </source>
</evidence>
<comment type="caution">
    <text evidence="1">The sequence shown here is derived from an EMBL/GenBank/DDBJ whole genome shotgun (WGS) entry which is preliminary data.</text>
</comment>
<dbReference type="AlphaFoldDB" id="A0A645I5E3"/>
<evidence type="ECO:0008006" key="2">
    <source>
        <dbReference type="Google" id="ProtNLM"/>
    </source>
</evidence>
<proteinExistence type="predicted"/>
<sequence length="123" mass="14123">MIKGVRFVGFGGCKSERPAPNHYSEREMNLRVLKATLALSLKKGFDVLVTHAPAAGLGDGDDRFHEGFETFVKLIDKYQPRYHLHGHQHLTYSIGSKRMLEYNNTTIVNAYNYYILEMEFPDK</sequence>
<dbReference type="SUPFAM" id="SSF56300">
    <property type="entry name" value="Metallo-dependent phosphatases"/>
    <property type="match status" value="1"/>
</dbReference>
<dbReference type="Gene3D" id="3.60.21.10">
    <property type="match status" value="1"/>
</dbReference>
<protein>
    <recommendedName>
        <fullName evidence="2">Calcineurin-like phosphoesterase domain-containing protein</fullName>
    </recommendedName>
</protein>